<name>A0A1I7KYU9_9BACL</name>
<dbReference type="InterPro" id="IPR008920">
    <property type="entry name" value="TF_FadR/GntR_C"/>
</dbReference>
<dbReference type="Gene3D" id="1.10.10.10">
    <property type="entry name" value="Winged helix-like DNA-binding domain superfamily/Winged helix DNA-binding domain"/>
    <property type="match status" value="1"/>
</dbReference>
<evidence type="ECO:0000313" key="6">
    <source>
        <dbReference type="Proteomes" id="UP000183508"/>
    </source>
</evidence>
<keyword evidence="2 5" id="KW-0238">DNA-binding</keyword>
<proteinExistence type="predicted"/>
<dbReference type="PANTHER" id="PTHR43537">
    <property type="entry name" value="TRANSCRIPTIONAL REGULATOR, GNTR FAMILY"/>
    <property type="match status" value="1"/>
</dbReference>
<evidence type="ECO:0000256" key="2">
    <source>
        <dbReference type="ARBA" id="ARBA00023125"/>
    </source>
</evidence>
<dbReference type="STRING" id="392015.SAMN05421543_12118"/>
<dbReference type="InterPro" id="IPR036390">
    <property type="entry name" value="WH_DNA-bd_sf"/>
</dbReference>
<dbReference type="SMART" id="SM00895">
    <property type="entry name" value="FCD"/>
    <property type="match status" value="1"/>
</dbReference>
<dbReference type="SMART" id="SM00345">
    <property type="entry name" value="HTH_GNTR"/>
    <property type="match status" value="1"/>
</dbReference>
<protein>
    <submittedName>
        <fullName evidence="5">DNA-binding transcriptional regulator, GntR family</fullName>
    </submittedName>
</protein>
<dbReference type="InterPro" id="IPR000524">
    <property type="entry name" value="Tscrpt_reg_HTH_GntR"/>
</dbReference>
<evidence type="ECO:0000256" key="3">
    <source>
        <dbReference type="ARBA" id="ARBA00023163"/>
    </source>
</evidence>
<dbReference type="EMBL" id="FPBV01000021">
    <property type="protein sequence ID" value="SFV02464.1"/>
    <property type="molecule type" value="Genomic_DNA"/>
</dbReference>
<dbReference type="OrthoDB" id="114741at2"/>
<accession>A0A1I7KYU9</accession>
<dbReference type="Gene3D" id="1.20.120.530">
    <property type="entry name" value="GntR ligand-binding domain-like"/>
    <property type="match status" value="1"/>
</dbReference>
<dbReference type="CDD" id="cd07377">
    <property type="entry name" value="WHTH_GntR"/>
    <property type="match status" value="1"/>
</dbReference>
<dbReference type="Pfam" id="PF07729">
    <property type="entry name" value="FCD"/>
    <property type="match status" value="1"/>
</dbReference>
<evidence type="ECO:0000256" key="1">
    <source>
        <dbReference type="ARBA" id="ARBA00023015"/>
    </source>
</evidence>
<keyword evidence="1" id="KW-0805">Transcription regulation</keyword>
<dbReference type="SUPFAM" id="SSF46785">
    <property type="entry name" value="Winged helix' DNA-binding domain"/>
    <property type="match status" value="1"/>
</dbReference>
<dbReference type="PROSITE" id="PS50949">
    <property type="entry name" value="HTH_GNTR"/>
    <property type="match status" value="1"/>
</dbReference>
<dbReference type="GO" id="GO:0003700">
    <property type="term" value="F:DNA-binding transcription factor activity"/>
    <property type="evidence" value="ECO:0007669"/>
    <property type="project" value="InterPro"/>
</dbReference>
<evidence type="ECO:0000313" key="5">
    <source>
        <dbReference type="EMBL" id="SFV02464.1"/>
    </source>
</evidence>
<dbReference type="GO" id="GO:0003677">
    <property type="term" value="F:DNA binding"/>
    <property type="evidence" value="ECO:0007669"/>
    <property type="project" value="UniProtKB-KW"/>
</dbReference>
<reference evidence="6" key="1">
    <citation type="submission" date="2016-10" db="EMBL/GenBank/DDBJ databases">
        <authorList>
            <person name="Varghese N."/>
        </authorList>
    </citation>
    <scope>NUCLEOTIDE SEQUENCE [LARGE SCALE GENOMIC DNA]</scope>
    <source>
        <strain evidence="6">DSM 17980</strain>
    </source>
</reference>
<keyword evidence="3" id="KW-0804">Transcription</keyword>
<dbReference type="Pfam" id="PF00392">
    <property type="entry name" value="GntR"/>
    <property type="match status" value="1"/>
</dbReference>
<keyword evidence="6" id="KW-1185">Reference proteome</keyword>
<dbReference type="AlphaFoldDB" id="A0A1I7KYU9"/>
<dbReference type="SUPFAM" id="SSF48008">
    <property type="entry name" value="GntR ligand-binding domain-like"/>
    <property type="match status" value="1"/>
</dbReference>
<gene>
    <name evidence="5" type="ORF">SAMN05421543_12118</name>
</gene>
<dbReference type="Proteomes" id="UP000183508">
    <property type="component" value="Unassembled WGS sequence"/>
</dbReference>
<dbReference type="InterPro" id="IPR011711">
    <property type="entry name" value="GntR_C"/>
</dbReference>
<sequence>MHRQVADLIRSAIMDGRYVPNQRLVESDLAAEYGVGRAAVRAALADLENEYLVVREPNRGARVRAISLDEAIEITEVRAVLEGLIAQKAAERIDEEEAAKLKEILEEMRAAHQRQDFLAYSQTNRALHQHLYQVARHETATRVISNLRAQTVRYQFRASLMPGRTDVSFAEHVAIVEAVVKRDPEAAHAAMKAHMESVITTLRKMPKEGLY</sequence>
<dbReference type="PANTHER" id="PTHR43537:SF24">
    <property type="entry name" value="GLUCONATE OPERON TRANSCRIPTIONAL REPRESSOR"/>
    <property type="match status" value="1"/>
</dbReference>
<dbReference type="InterPro" id="IPR036388">
    <property type="entry name" value="WH-like_DNA-bd_sf"/>
</dbReference>
<feature type="domain" description="HTH gntR-type" evidence="4">
    <location>
        <begin position="1"/>
        <end position="66"/>
    </location>
</feature>
<dbReference type="RefSeq" id="WP_074955262.1">
    <property type="nucleotide sequence ID" value="NZ_FPBV01000021.1"/>
</dbReference>
<organism evidence="5 6">
    <name type="scientific">Alicyclobacillus macrosporangiidus</name>
    <dbReference type="NCBI Taxonomy" id="392015"/>
    <lineage>
        <taxon>Bacteria</taxon>
        <taxon>Bacillati</taxon>
        <taxon>Bacillota</taxon>
        <taxon>Bacilli</taxon>
        <taxon>Bacillales</taxon>
        <taxon>Alicyclobacillaceae</taxon>
        <taxon>Alicyclobacillus</taxon>
    </lineage>
</organism>
<evidence type="ECO:0000259" key="4">
    <source>
        <dbReference type="PROSITE" id="PS50949"/>
    </source>
</evidence>